<reference evidence="4 5" key="1">
    <citation type="submission" date="2018-05" db="EMBL/GenBank/DDBJ databases">
        <title>The Hungate 1000. A catalogue of reference genomes from the rumen microbiome.</title>
        <authorList>
            <person name="Kelly W."/>
        </authorList>
    </citation>
    <scope>NUCLEOTIDE SEQUENCE [LARGE SCALE GENOMIC DNA]</scope>
    <source>
        <strain evidence="4 5">SAb67</strain>
    </source>
</reference>
<comment type="caution">
    <text evidence="4">The sequence shown here is derived from an EMBL/GenBank/DDBJ whole genome shotgun (WGS) entry which is preliminary data.</text>
</comment>
<dbReference type="OrthoDB" id="1840461at2"/>
<keyword evidence="1" id="KW-1133">Transmembrane helix</keyword>
<dbReference type="InterPro" id="IPR025857">
    <property type="entry name" value="MacB_PCD"/>
</dbReference>
<evidence type="ECO:0000313" key="5">
    <source>
        <dbReference type="Proteomes" id="UP000245720"/>
    </source>
</evidence>
<keyword evidence="1" id="KW-0472">Membrane</keyword>
<dbReference type="Pfam" id="PF12704">
    <property type="entry name" value="MacB_PCD"/>
    <property type="match status" value="1"/>
</dbReference>
<keyword evidence="1" id="KW-0812">Transmembrane</keyword>
<feature type="chain" id="PRO_5016258632" evidence="2">
    <location>
        <begin position="34"/>
        <end position="382"/>
    </location>
</feature>
<evidence type="ECO:0000313" key="4">
    <source>
        <dbReference type="EMBL" id="PWJ13526.1"/>
    </source>
</evidence>
<keyword evidence="2" id="KW-0732">Signal</keyword>
<evidence type="ECO:0000259" key="3">
    <source>
        <dbReference type="Pfam" id="PF12704"/>
    </source>
</evidence>
<evidence type="ECO:0000256" key="1">
    <source>
        <dbReference type="SAM" id="Phobius"/>
    </source>
</evidence>
<proteinExistence type="predicted"/>
<protein>
    <submittedName>
        <fullName evidence="4">MacB-like protein</fullName>
    </submittedName>
</protein>
<evidence type="ECO:0000256" key="2">
    <source>
        <dbReference type="SAM" id="SignalP"/>
    </source>
</evidence>
<name>A0A315Y058_RUMFL</name>
<accession>A0A315Y058</accession>
<dbReference type="Proteomes" id="UP000245720">
    <property type="component" value="Unassembled WGS sequence"/>
</dbReference>
<gene>
    <name evidence="4" type="ORF">IE37_01334</name>
</gene>
<feature type="signal peptide" evidence="2">
    <location>
        <begin position="1"/>
        <end position="33"/>
    </location>
</feature>
<organism evidence="4 5">
    <name type="scientific">Ruminococcus flavefaciens</name>
    <dbReference type="NCBI Taxonomy" id="1265"/>
    <lineage>
        <taxon>Bacteria</taxon>
        <taxon>Bacillati</taxon>
        <taxon>Bacillota</taxon>
        <taxon>Clostridia</taxon>
        <taxon>Eubacteriales</taxon>
        <taxon>Oscillospiraceae</taxon>
        <taxon>Ruminococcus</taxon>
    </lineage>
</organism>
<sequence>MRPLKKKLTIAAAVANAAAIIGAVVLTALGSHAAKTQSYNYAADRWSSDGKTKYSQISCFFSPDANFDKNGVGGLRSMLLSELKSASVNPTEGVDLVPDAYSAPAGTAMVSGDASGHSDAEITAVGGDYFFLFRDFKLASGSFFSEKDLMQTGAVIDSQLAWDLYGSDEVTGMNIYINNVKLFISGVIETPSTKPEKRCAGKTPKAYISYYAAGLIFGASADQSGLSDTAVPEFRKITSYECIVPEPVENFAYSKIKKQLGDSYKGKLSIVNNAERFTPKKRVKALKKLGDSVVAKDGIIYPFWENASRMVEVRLSLIYGARRVLLIIPLITALCLIIMGYRLFMRKKEGLKKAAADGVSAKWRSLKNHMPKKAEQTTEKES</sequence>
<dbReference type="AlphaFoldDB" id="A0A315Y058"/>
<dbReference type="RefSeq" id="WP_109726149.1">
    <property type="nucleotide sequence ID" value="NZ_QGDI01000004.1"/>
</dbReference>
<dbReference type="EMBL" id="QGDI01000004">
    <property type="protein sequence ID" value="PWJ13526.1"/>
    <property type="molecule type" value="Genomic_DNA"/>
</dbReference>
<feature type="transmembrane region" description="Helical" evidence="1">
    <location>
        <begin position="324"/>
        <end position="344"/>
    </location>
</feature>
<feature type="domain" description="MacB-like periplasmic core" evidence="3">
    <location>
        <begin position="103"/>
        <end position="209"/>
    </location>
</feature>